<evidence type="ECO:0000259" key="1">
    <source>
        <dbReference type="Pfam" id="PF12146"/>
    </source>
</evidence>
<dbReference type="InterPro" id="IPR022742">
    <property type="entry name" value="Hydrolase_4"/>
</dbReference>
<organism evidence="2 3">
    <name type="scientific">Rubripirellula lacrimiformis</name>
    <dbReference type="NCBI Taxonomy" id="1930273"/>
    <lineage>
        <taxon>Bacteria</taxon>
        <taxon>Pseudomonadati</taxon>
        <taxon>Planctomycetota</taxon>
        <taxon>Planctomycetia</taxon>
        <taxon>Pirellulales</taxon>
        <taxon>Pirellulaceae</taxon>
        <taxon>Rubripirellula</taxon>
    </lineage>
</organism>
<dbReference type="SUPFAM" id="SSF53474">
    <property type="entry name" value="alpha/beta-Hydrolases"/>
    <property type="match status" value="1"/>
</dbReference>
<dbReference type="InterPro" id="IPR029058">
    <property type="entry name" value="AB_hydrolase_fold"/>
</dbReference>
<dbReference type="KEGG" id="rlc:K227x_26610"/>
<dbReference type="OrthoDB" id="9806902at2"/>
<sequence>MALGVGKVIADGATYIGPVPPQTSSMDGTGLIPEKIAEKIPTGRDRRLRGYFWHPDSEVRGVLVFVHGLGDHAARWGDFASGVCASGWAVLGFDLPGHGRSPGKPGRVDSFDGLLADIATAVESARARYPQLPIVLMGHSMGGNLALNFALRQTGTDAIDADALPLAGLVLAAPMIQPPQSLPRPIIMAAWLTGHLFPWLRFRRPIDVSELTGDEAEAAAIRADPEMHSEISMYLATQLVSQGRWALDHARDCKTATLVMYGEDDTLIDKTACDHLAIRMGESATLVKWPETRHALFHERSRPAVLDRLTKWLNQRAM</sequence>
<dbReference type="PRINTS" id="PR00111">
    <property type="entry name" value="ABHYDROLASE"/>
</dbReference>
<dbReference type="InterPro" id="IPR051044">
    <property type="entry name" value="MAG_DAG_Lipase"/>
</dbReference>
<keyword evidence="3" id="KW-1185">Reference proteome</keyword>
<keyword evidence="2" id="KW-0378">Hydrolase</keyword>
<feature type="domain" description="Serine aminopeptidase S33" evidence="1">
    <location>
        <begin position="58"/>
        <end position="300"/>
    </location>
</feature>
<proteinExistence type="predicted"/>
<accession>A0A517NAW9</accession>
<dbReference type="GO" id="GO:0016787">
    <property type="term" value="F:hydrolase activity"/>
    <property type="evidence" value="ECO:0007669"/>
    <property type="project" value="UniProtKB-KW"/>
</dbReference>
<dbReference type="Pfam" id="PF12146">
    <property type="entry name" value="Hydrolase_4"/>
    <property type="match status" value="1"/>
</dbReference>
<dbReference type="EC" id="3.1.1.-" evidence="2"/>
<dbReference type="RefSeq" id="WP_145169824.1">
    <property type="nucleotide sequence ID" value="NZ_CP036525.1"/>
</dbReference>
<gene>
    <name evidence="2" type="primary">ytpA_2</name>
    <name evidence="2" type="ORF">K227x_26610</name>
</gene>
<name>A0A517NAW9_9BACT</name>
<dbReference type="Gene3D" id="3.40.50.1820">
    <property type="entry name" value="alpha/beta hydrolase"/>
    <property type="match status" value="1"/>
</dbReference>
<dbReference type="Proteomes" id="UP000318538">
    <property type="component" value="Chromosome"/>
</dbReference>
<evidence type="ECO:0000313" key="3">
    <source>
        <dbReference type="Proteomes" id="UP000318538"/>
    </source>
</evidence>
<dbReference type="InterPro" id="IPR000073">
    <property type="entry name" value="AB_hydrolase_1"/>
</dbReference>
<protein>
    <submittedName>
        <fullName evidence="2">Phospholipase YtpA</fullName>
        <ecNumber evidence="2">3.1.1.-</ecNumber>
    </submittedName>
</protein>
<evidence type="ECO:0000313" key="2">
    <source>
        <dbReference type="EMBL" id="QDT04271.1"/>
    </source>
</evidence>
<dbReference type="PANTHER" id="PTHR11614">
    <property type="entry name" value="PHOSPHOLIPASE-RELATED"/>
    <property type="match status" value="1"/>
</dbReference>
<reference evidence="2 3" key="1">
    <citation type="submission" date="2019-02" db="EMBL/GenBank/DDBJ databases">
        <title>Deep-cultivation of Planctomycetes and their phenomic and genomic characterization uncovers novel biology.</title>
        <authorList>
            <person name="Wiegand S."/>
            <person name="Jogler M."/>
            <person name="Boedeker C."/>
            <person name="Pinto D."/>
            <person name="Vollmers J."/>
            <person name="Rivas-Marin E."/>
            <person name="Kohn T."/>
            <person name="Peeters S.H."/>
            <person name="Heuer A."/>
            <person name="Rast P."/>
            <person name="Oberbeckmann S."/>
            <person name="Bunk B."/>
            <person name="Jeske O."/>
            <person name="Meyerdierks A."/>
            <person name="Storesund J.E."/>
            <person name="Kallscheuer N."/>
            <person name="Luecker S."/>
            <person name="Lage O.M."/>
            <person name="Pohl T."/>
            <person name="Merkel B.J."/>
            <person name="Hornburger P."/>
            <person name="Mueller R.-W."/>
            <person name="Bruemmer F."/>
            <person name="Labrenz M."/>
            <person name="Spormann A.M."/>
            <person name="Op den Camp H."/>
            <person name="Overmann J."/>
            <person name="Amann R."/>
            <person name="Jetten M.S.M."/>
            <person name="Mascher T."/>
            <person name="Medema M.H."/>
            <person name="Devos D.P."/>
            <person name="Kaster A.-K."/>
            <person name="Ovreas L."/>
            <person name="Rohde M."/>
            <person name="Galperin M.Y."/>
            <person name="Jogler C."/>
        </authorList>
    </citation>
    <scope>NUCLEOTIDE SEQUENCE [LARGE SCALE GENOMIC DNA]</scope>
    <source>
        <strain evidence="2 3">K22_7</strain>
    </source>
</reference>
<dbReference type="EMBL" id="CP036525">
    <property type="protein sequence ID" value="QDT04271.1"/>
    <property type="molecule type" value="Genomic_DNA"/>
</dbReference>
<dbReference type="AlphaFoldDB" id="A0A517NAW9"/>